<name>A0A1H7BN68_9BURK</name>
<accession>A0A1H7BN68</accession>
<keyword evidence="2" id="KW-0732">Signal</keyword>
<evidence type="ECO:0000313" key="3">
    <source>
        <dbReference type="EMBL" id="SEJ74835.1"/>
    </source>
</evidence>
<evidence type="ECO:0008006" key="5">
    <source>
        <dbReference type="Google" id="ProtNLM"/>
    </source>
</evidence>
<dbReference type="EMBL" id="FNYE01000017">
    <property type="protein sequence ID" value="SEJ74835.1"/>
    <property type="molecule type" value="Genomic_DNA"/>
</dbReference>
<feature type="compositionally biased region" description="Low complexity" evidence="1">
    <location>
        <begin position="55"/>
        <end position="73"/>
    </location>
</feature>
<evidence type="ECO:0000256" key="1">
    <source>
        <dbReference type="SAM" id="MobiDB-lite"/>
    </source>
</evidence>
<keyword evidence="4" id="KW-1185">Reference proteome</keyword>
<dbReference type="Proteomes" id="UP000198866">
    <property type="component" value="Unassembled WGS sequence"/>
</dbReference>
<sequence length="73" mass="6793">MKRFLSVALAVASLAFGAAACKKAHDAGNDSMRAPGGGIAAAGTRPGNAQAGPVAGSPSTAASNAAASSGVSH</sequence>
<feature type="chain" id="PRO_5011697295" description="Lipoprotein" evidence="2">
    <location>
        <begin position="21"/>
        <end position="73"/>
    </location>
</feature>
<protein>
    <recommendedName>
        <fullName evidence="5">Lipoprotein</fullName>
    </recommendedName>
</protein>
<evidence type="ECO:0000313" key="4">
    <source>
        <dbReference type="Proteomes" id="UP000198866"/>
    </source>
</evidence>
<dbReference type="STRING" id="667676.SAMN05192539_101764"/>
<proteinExistence type="predicted"/>
<dbReference type="RefSeq" id="WP_090868729.1">
    <property type="nucleotide sequence ID" value="NZ_FNYE01000017.1"/>
</dbReference>
<gene>
    <name evidence="3" type="ORF">SAMN05192539_101764</name>
</gene>
<feature type="signal peptide" evidence="2">
    <location>
        <begin position="1"/>
        <end position="20"/>
    </location>
</feature>
<evidence type="ECO:0000256" key="2">
    <source>
        <dbReference type="SAM" id="SignalP"/>
    </source>
</evidence>
<reference evidence="4" key="1">
    <citation type="submission" date="2016-10" db="EMBL/GenBank/DDBJ databases">
        <authorList>
            <person name="Varghese N."/>
            <person name="Submissions S."/>
        </authorList>
    </citation>
    <scope>NUCLEOTIDE SEQUENCE [LARGE SCALE GENOMIC DNA]</scope>
    <source>
        <strain evidence="4">LMG 26031</strain>
    </source>
</reference>
<feature type="region of interest" description="Disordered" evidence="1">
    <location>
        <begin position="26"/>
        <end position="73"/>
    </location>
</feature>
<dbReference type="PROSITE" id="PS51257">
    <property type="entry name" value="PROKAR_LIPOPROTEIN"/>
    <property type="match status" value="1"/>
</dbReference>
<organism evidence="3 4">
    <name type="scientific">Paraburkholderia diazotrophica</name>
    <dbReference type="NCBI Taxonomy" id="667676"/>
    <lineage>
        <taxon>Bacteria</taxon>
        <taxon>Pseudomonadati</taxon>
        <taxon>Pseudomonadota</taxon>
        <taxon>Betaproteobacteria</taxon>
        <taxon>Burkholderiales</taxon>
        <taxon>Burkholderiaceae</taxon>
        <taxon>Paraburkholderia</taxon>
    </lineage>
</organism>
<dbReference type="AlphaFoldDB" id="A0A1H7BN68"/>